<dbReference type="PANTHER" id="PTHR13044:SF14">
    <property type="entry name" value="CRYPTOCEPHAL, ISOFORM A"/>
    <property type="match status" value="1"/>
</dbReference>
<dbReference type="Gene3D" id="1.20.5.170">
    <property type="match status" value="1"/>
</dbReference>
<dbReference type="PANTHER" id="PTHR13044">
    <property type="entry name" value="ACTIVATING TRANSCRIPTION FACTOR ATF 4/5"/>
    <property type="match status" value="1"/>
</dbReference>
<dbReference type="EMBL" id="JAIHNG010000124">
    <property type="protein sequence ID" value="KAI5957014.1"/>
    <property type="molecule type" value="Genomic_DNA"/>
</dbReference>
<evidence type="ECO:0000256" key="3">
    <source>
        <dbReference type="ARBA" id="ARBA00023125"/>
    </source>
</evidence>
<evidence type="ECO:0000256" key="1">
    <source>
        <dbReference type="ARBA" id="ARBA00004123"/>
    </source>
</evidence>
<protein>
    <recommendedName>
        <fullName evidence="8">BZIP domain-containing protein</fullName>
    </recommendedName>
</protein>
<feature type="compositionally biased region" description="Low complexity" evidence="7">
    <location>
        <begin position="114"/>
        <end position="126"/>
    </location>
</feature>
<dbReference type="InterPro" id="IPR004827">
    <property type="entry name" value="bZIP"/>
</dbReference>
<dbReference type="AlphaFoldDB" id="A0AAD5BD70"/>
<keyword evidence="10" id="KW-1185">Reference proteome</keyword>
<dbReference type="PROSITE" id="PS00036">
    <property type="entry name" value="BZIP_BASIC"/>
    <property type="match status" value="1"/>
</dbReference>
<name>A0AAD5BD70_9ASCO</name>
<evidence type="ECO:0000256" key="2">
    <source>
        <dbReference type="ARBA" id="ARBA00023015"/>
    </source>
</evidence>
<feature type="region of interest" description="Disordered" evidence="7">
    <location>
        <begin position="76"/>
        <end position="127"/>
    </location>
</feature>
<evidence type="ECO:0000256" key="6">
    <source>
        <dbReference type="SAM" id="Coils"/>
    </source>
</evidence>
<feature type="domain" description="BZIP" evidence="8">
    <location>
        <begin position="178"/>
        <end position="241"/>
    </location>
</feature>
<evidence type="ECO:0000259" key="8">
    <source>
        <dbReference type="PROSITE" id="PS50217"/>
    </source>
</evidence>
<dbReference type="Proteomes" id="UP001204833">
    <property type="component" value="Unassembled WGS sequence"/>
</dbReference>
<dbReference type="GO" id="GO:0005634">
    <property type="term" value="C:nucleus"/>
    <property type="evidence" value="ECO:0007669"/>
    <property type="project" value="UniProtKB-SubCell"/>
</dbReference>
<proteinExistence type="predicted"/>
<dbReference type="Pfam" id="PF07716">
    <property type="entry name" value="bZIP_2"/>
    <property type="match status" value="1"/>
</dbReference>
<dbReference type="GO" id="GO:0089713">
    <property type="term" value="C:Cbf1-Met4-Met28 complex"/>
    <property type="evidence" value="ECO:0007669"/>
    <property type="project" value="TreeGrafter"/>
</dbReference>
<keyword evidence="2" id="KW-0805">Transcription regulation</keyword>
<keyword evidence="6" id="KW-0175">Coiled coil</keyword>
<keyword evidence="3" id="KW-0238">DNA-binding</keyword>
<dbReference type="SUPFAM" id="SSF57959">
    <property type="entry name" value="Leucine zipper domain"/>
    <property type="match status" value="1"/>
</dbReference>
<gene>
    <name evidence="9" type="ORF">KGF57_003388</name>
</gene>
<dbReference type="GO" id="GO:0000977">
    <property type="term" value="F:RNA polymerase II transcription regulatory region sequence-specific DNA binding"/>
    <property type="evidence" value="ECO:0007669"/>
    <property type="project" value="TreeGrafter"/>
</dbReference>
<evidence type="ECO:0000256" key="4">
    <source>
        <dbReference type="ARBA" id="ARBA00023163"/>
    </source>
</evidence>
<sequence length="269" mass="30274">MSFHPNYYLNGLNLEYADDAAASASNNNMFSPSSNGNQDMITEEDIQKHLDLFSGAANDFYSLDVIGDNYVVPNKPIQQQQQQQQQPPRHQQQSHPHHTQPYSSETFTRPHQPSVVNSTTSQTSNSHDFTLTANTAFVQSPNSVASTPYTPSVYSSAQTSSAFVSQSPSASNSLALSQSALEDKKKRNTAASARFRIKKKLKEQEMERKAKELEEKVAQLQKRLKTMEMENKCLKSIIFQQNEQKNVDLLESIKKKSILDSKSNFEYTV</sequence>
<feature type="coiled-coil region" evidence="6">
    <location>
        <begin position="196"/>
        <end position="237"/>
    </location>
</feature>
<dbReference type="InterPro" id="IPR046347">
    <property type="entry name" value="bZIP_sf"/>
</dbReference>
<organism evidence="9 10">
    <name type="scientific">Candida theae</name>
    <dbReference type="NCBI Taxonomy" id="1198502"/>
    <lineage>
        <taxon>Eukaryota</taxon>
        <taxon>Fungi</taxon>
        <taxon>Dikarya</taxon>
        <taxon>Ascomycota</taxon>
        <taxon>Saccharomycotina</taxon>
        <taxon>Pichiomycetes</taxon>
        <taxon>Debaryomycetaceae</taxon>
        <taxon>Candida/Lodderomyces clade</taxon>
        <taxon>Candida</taxon>
    </lineage>
</organism>
<feature type="compositionally biased region" description="Polar residues" evidence="7">
    <location>
        <begin position="102"/>
        <end position="111"/>
    </location>
</feature>
<keyword evidence="5" id="KW-0539">Nucleus</keyword>
<dbReference type="GeneID" id="76151446"/>
<dbReference type="GO" id="GO:0001228">
    <property type="term" value="F:DNA-binding transcription activator activity, RNA polymerase II-specific"/>
    <property type="evidence" value="ECO:0007669"/>
    <property type="project" value="TreeGrafter"/>
</dbReference>
<comment type="caution">
    <text evidence="9">The sequence shown here is derived from an EMBL/GenBank/DDBJ whole genome shotgun (WGS) entry which is preliminary data.</text>
</comment>
<comment type="subcellular location">
    <subcellularLocation>
        <location evidence="1">Nucleus</location>
    </subcellularLocation>
</comment>
<evidence type="ECO:0000313" key="10">
    <source>
        <dbReference type="Proteomes" id="UP001204833"/>
    </source>
</evidence>
<accession>A0AAD5BD70</accession>
<evidence type="ECO:0000256" key="7">
    <source>
        <dbReference type="SAM" id="MobiDB-lite"/>
    </source>
</evidence>
<keyword evidence="4" id="KW-0804">Transcription</keyword>
<evidence type="ECO:0000313" key="9">
    <source>
        <dbReference type="EMBL" id="KAI5957014.1"/>
    </source>
</evidence>
<feature type="compositionally biased region" description="Low complexity" evidence="7">
    <location>
        <begin position="78"/>
        <end position="94"/>
    </location>
</feature>
<dbReference type="PROSITE" id="PS50217">
    <property type="entry name" value="BZIP"/>
    <property type="match status" value="1"/>
</dbReference>
<evidence type="ECO:0000256" key="5">
    <source>
        <dbReference type="ARBA" id="ARBA00023242"/>
    </source>
</evidence>
<reference evidence="9 10" key="1">
    <citation type="journal article" date="2022" name="DNA Res.">
        <title>Genome analysis of five recently described species of the CUG-Ser clade uncovers Candida theae as a new hybrid lineage with pathogenic potential in the Candida parapsilosis species complex.</title>
        <authorList>
            <person name="Mixao V."/>
            <person name="Del Olmo V."/>
            <person name="Hegedusova E."/>
            <person name="Saus E."/>
            <person name="Pryszcz L."/>
            <person name="Cillingova A."/>
            <person name="Nosek J."/>
            <person name="Gabaldon T."/>
        </authorList>
    </citation>
    <scope>NUCLEOTIDE SEQUENCE [LARGE SCALE GENOMIC DNA]</scope>
    <source>
        <strain evidence="9 10">CBS 12239</strain>
    </source>
</reference>
<dbReference type="CDD" id="cd14705">
    <property type="entry name" value="bZIP_Zip1"/>
    <property type="match status" value="1"/>
</dbReference>
<dbReference type="RefSeq" id="XP_051608106.1">
    <property type="nucleotide sequence ID" value="XM_051752802.1"/>
</dbReference>